<proteinExistence type="predicted"/>
<reference evidence="3" key="1">
    <citation type="submission" date="2015-06" db="UniProtKB">
        <authorList>
            <consortium name="EnsemblPlants"/>
        </authorList>
    </citation>
    <scope>IDENTIFICATION</scope>
</reference>
<feature type="signal peptide" evidence="2">
    <location>
        <begin position="1"/>
        <end position="22"/>
    </location>
</feature>
<dbReference type="EnsemblPlants" id="EMT25848">
    <property type="protein sequence ID" value="EMT25848"/>
    <property type="gene ID" value="F775_05500"/>
</dbReference>
<feature type="compositionally biased region" description="Acidic residues" evidence="1">
    <location>
        <begin position="157"/>
        <end position="183"/>
    </location>
</feature>
<protein>
    <submittedName>
        <fullName evidence="3">Uncharacterized protein</fullName>
    </submittedName>
</protein>
<keyword evidence="2" id="KW-0732">Signal</keyword>
<feature type="region of interest" description="Disordered" evidence="1">
    <location>
        <begin position="156"/>
        <end position="183"/>
    </location>
</feature>
<feature type="compositionally biased region" description="Low complexity" evidence="1">
    <location>
        <begin position="51"/>
        <end position="68"/>
    </location>
</feature>
<name>M8BVL0_AEGTA</name>
<accession>M8BVL0</accession>
<feature type="chain" id="PRO_5014583692" evidence="2">
    <location>
        <begin position="23"/>
        <end position="209"/>
    </location>
</feature>
<evidence type="ECO:0000256" key="1">
    <source>
        <dbReference type="SAM" id="MobiDB-lite"/>
    </source>
</evidence>
<organism evidence="3">
    <name type="scientific">Aegilops tauschii</name>
    <name type="common">Tausch's goatgrass</name>
    <name type="synonym">Aegilops squarrosa</name>
    <dbReference type="NCBI Taxonomy" id="37682"/>
    <lineage>
        <taxon>Eukaryota</taxon>
        <taxon>Viridiplantae</taxon>
        <taxon>Streptophyta</taxon>
        <taxon>Embryophyta</taxon>
        <taxon>Tracheophyta</taxon>
        <taxon>Spermatophyta</taxon>
        <taxon>Magnoliopsida</taxon>
        <taxon>Liliopsida</taxon>
        <taxon>Poales</taxon>
        <taxon>Poaceae</taxon>
        <taxon>BOP clade</taxon>
        <taxon>Pooideae</taxon>
        <taxon>Triticodae</taxon>
        <taxon>Triticeae</taxon>
        <taxon>Triticinae</taxon>
        <taxon>Aegilops</taxon>
    </lineage>
</organism>
<evidence type="ECO:0000313" key="3">
    <source>
        <dbReference type="EnsemblPlants" id="EMT25848"/>
    </source>
</evidence>
<feature type="region of interest" description="Disordered" evidence="1">
    <location>
        <begin position="47"/>
        <end position="109"/>
    </location>
</feature>
<evidence type="ECO:0000256" key="2">
    <source>
        <dbReference type="SAM" id="SignalP"/>
    </source>
</evidence>
<sequence length="209" mass="21612">MAPPRVLVCLAIVVSLVTAAAAAKPSVLELIALAGRALQDRLAWMQPETMSASPTSRATTTAPTATSRSPPPPHAEDGPPVRADSHDHHRTAGAPSAPPANQMDPPRLTTAPTCKLVSYIGGSGTDASDVFRADDGRLLVIRQGCAACGTSTATDEAINDDDALGSSEDDSDSDSNDGWESDEEGFFSEAMSKLCEGLTSFGGALEMML</sequence>
<dbReference type="AlphaFoldDB" id="M8BVL0"/>
<feature type="compositionally biased region" description="Basic and acidic residues" evidence="1">
    <location>
        <begin position="74"/>
        <end position="87"/>
    </location>
</feature>